<dbReference type="InterPro" id="IPR007278">
    <property type="entry name" value="DUF397"/>
</dbReference>
<dbReference type="Proteomes" id="UP000198852">
    <property type="component" value="Unassembled WGS sequence"/>
</dbReference>
<name>A0A1I6RHW9_9PSEU</name>
<feature type="domain" description="DUF397" evidence="1">
    <location>
        <begin position="8"/>
        <end position="56"/>
    </location>
</feature>
<dbReference type="Pfam" id="PF04149">
    <property type="entry name" value="DUF397"/>
    <property type="match status" value="1"/>
</dbReference>
<sequence>MTANPALWRASSRSHNLSSRLEVGPLRPGIAVRNSSRQESITASAEQWRSFVNAIKAGRFDR</sequence>
<protein>
    <recommendedName>
        <fullName evidence="1">DUF397 domain-containing protein</fullName>
    </recommendedName>
</protein>
<dbReference type="OrthoDB" id="3696951at2"/>
<reference evidence="3" key="1">
    <citation type="submission" date="2016-10" db="EMBL/GenBank/DDBJ databases">
        <authorList>
            <person name="Varghese N."/>
            <person name="Submissions S."/>
        </authorList>
    </citation>
    <scope>NUCLEOTIDE SEQUENCE [LARGE SCALE GENOMIC DNA]</scope>
    <source>
        <strain evidence="3">DSM 44771</strain>
    </source>
</reference>
<dbReference type="RefSeq" id="WP_093415957.1">
    <property type="nucleotide sequence ID" value="NZ_FOZX01000003.1"/>
</dbReference>
<proteinExistence type="predicted"/>
<dbReference type="EMBL" id="FOZX01000003">
    <property type="protein sequence ID" value="SFS64254.1"/>
    <property type="molecule type" value="Genomic_DNA"/>
</dbReference>
<organism evidence="2 3">
    <name type="scientific">Saccharopolyspora flava</name>
    <dbReference type="NCBI Taxonomy" id="95161"/>
    <lineage>
        <taxon>Bacteria</taxon>
        <taxon>Bacillati</taxon>
        <taxon>Actinomycetota</taxon>
        <taxon>Actinomycetes</taxon>
        <taxon>Pseudonocardiales</taxon>
        <taxon>Pseudonocardiaceae</taxon>
        <taxon>Saccharopolyspora</taxon>
    </lineage>
</organism>
<evidence type="ECO:0000313" key="3">
    <source>
        <dbReference type="Proteomes" id="UP000198852"/>
    </source>
</evidence>
<accession>A0A1I6RHW9</accession>
<dbReference type="AlphaFoldDB" id="A0A1I6RHW9"/>
<evidence type="ECO:0000259" key="1">
    <source>
        <dbReference type="Pfam" id="PF04149"/>
    </source>
</evidence>
<gene>
    <name evidence="2" type="ORF">SAMN05660874_02228</name>
</gene>
<keyword evidence="3" id="KW-1185">Reference proteome</keyword>
<evidence type="ECO:0000313" key="2">
    <source>
        <dbReference type="EMBL" id="SFS64254.1"/>
    </source>
</evidence>